<evidence type="ECO:0000313" key="3">
    <source>
        <dbReference type="EMBL" id="MFC6441361.1"/>
    </source>
</evidence>
<dbReference type="InterPro" id="IPR007349">
    <property type="entry name" value="DUF418"/>
</dbReference>
<comment type="caution">
    <text evidence="3">The sequence shown here is derived from an EMBL/GenBank/DDBJ whole genome shotgun (WGS) entry which is preliminary data.</text>
</comment>
<dbReference type="PANTHER" id="PTHR30590:SF2">
    <property type="entry name" value="INNER MEMBRANE PROTEIN"/>
    <property type="match status" value="1"/>
</dbReference>
<feature type="transmembrane region" description="Helical" evidence="1">
    <location>
        <begin position="140"/>
        <end position="165"/>
    </location>
</feature>
<proteinExistence type="predicted"/>
<name>A0ABW1XMG1_9ALTE</name>
<feature type="domain" description="DUF418" evidence="2">
    <location>
        <begin position="234"/>
        <end position="393"/>
    </location>
</feature>
<feature type="transmembrane region" description="Helical" evidence="1">
    <location>
        <begin position="354"/>
        <end position="375"/>
    </location>
</feature>
<keyword evidence="1" id="KW-0812">Transmembrane</keyword>
<protein>
    <submittedName>
        <fullName evidence="3">DUF418 domain-containing protein</fullName>
    </submittedName>
</protein>
<sequence>MQLSTQLNERIESLDALRGLAVLGILAMNIVFFAMPQAVYMNPVANGAMDATSQSLWIANYAIFAEKFYALFSALFGAGIAMMAERASRNETSPTGLHYRRMFWLMMFGLLHGYVLWSGDILFVYSVCGMLVYLLRNLTVFNLIAIGLIANGLLALLMMLMGLGWEHMTPEQMADIQRMMAPDAQQLADEAHMQLGSWWEQTPLRVETTFQYQIGFVVFSIFRMGGIMLLGMALYKSGVLTAARSAGFYLVNALVFIALGWFISYQGAMGMIASDFDLKVVYATGGQYNYWAALITAWGYLCGMMLLVKQRHVIARTLIPVGRMAFTNYLTQSIIGAFLFYGWGLGWYNSMTRAELWIVVATIWVVQIIWSHVWLKSFRYGPFEWAWRSLSYRSMQPMRR</sequence>
<feature type="transmembrane region" description="Helical" evidence="1">
    <location>
        <begin position="212"/>
        <end position="235"/>
    </location>
</feature>
<evidence type="ECO:0000256" key="1">
    <source>
        <dbReference type="SAM" id="Phobius"/>
    </source>
</evidence>
<keyword evidence="1" id="KW-0472">Membrane</keyword>
<dbReference type="Pfam" id="PF04235">
    <property type="entry name" value="DUF418"/>
    <property type="match status" value="1"/>
</dbReference>
<feature type="transmembrane region" description="Helical" evidence="1">
    <location>
        <begin position="61"/>
        <end position="83"/>
    </location>
</feature>
<dbReference type="RefSeq" id="WP_131257875.1">
    <property type="nucleotide sequence ID" value="NZ_JBHSUS010000001.1"/>
</dbReference>
<dbReference type="InterPro" id="IPR052529">
    <property type="entry name" value="Bact_Transport_Assoc"/>
</dbReference>
<feature type="transmembrane region" description="Helical" evidence="1">
    <location>
        <begin position="329"/>
        <end position="348"/>
    </location>
</feature>
<evidence type="ECO:0000259" key="2">
    <source>
        <dbReference type="Pfam" id="PF04235"/>
    </source>
</evidence>
<accession>A0ABW1XMG1</accession>
<keyword evidence="1" id="KW-1133">Transmembrane helix</keyword>
<dbReference type="PANTHER" id="PTHR30590">
    <property type="entry name" value="INNER MEMBRANE PROTEIN"/>
    <property type="match status" value="1"/>
</dbReference>
<organism evidence="3 4">
    <name type="scientific">Pseudobowmanella zhangzhouensis</name>
    <dbReference type="NCBI Taxonomy" id="1537679"/>
    <lineage>
        <taxon>Bacteria</taxon>
        <taxon>Pseudomonadati</taxon>
        <taxon>Pseudomonadota</taxon>
        <taxon>Gammaproteobacteria</taxon>
        <taxon>Alteromonadales</taxon>
        <taxon>Alteromonadaceae</taxon>
    </lineage>
</organism>
<evidence type="ECO:0000313" key="4">
    <source>
        <dbReference type="Proteomes" id="UP001596364"/>
    </source>
</evidence>
<keyword evidence="4" id="KW-1185">Reference proteome</keyword>
<reference evidence="4" key="1">
    <citation type="journal article" date="2019" name="Int. J. Syst. Evol. Microbiol.">
        <title>The Global Catalogue of Microorganisms (GCM) 10K type strain sequencing project: providing services to taxonomists for standard genome sequencing and annotation.</title>
        <authorList>
            <consortium name="The Broad Institute Genomics Platform"/>
            <consortium name="The Broad Institute Genome Sequencing Center for Infectious Disease"/>
            <person name="Wu L."/>
            <person name="Ma J."/>
        </authorList>
    </citation>
    <scope>NUCLEOTIDE SEQUENCE [LARGE SCALE GENOMIC DNA]</scope>
    <source>
        <strain evidence="4">CGMCC 1.16031</strain>
    </source>
</reference>
<feature type="transmembrane region" description="Helical" evidence="1">
    <location>
        <begin position="20"/>
        <end position="40"/>
    </location>
</feature>
<feature type="transmembrane region" description="Helical" evidence="1">
    <location>
        <begin position="103"/>
        <end position="128"/>
    </location>
</feature>
<feature type="transmembrane region" description="Helical" evidence="1">
    <location>
        <begin position="247"/>
        <end position="268"/>
    </location>
</feature>
<dbReference type="EMBL" id="JBHSUS010000001">
    <property type="protein sequence ID" value="MFC6441361.1"/>
    <property type="molecule type" value="Genomic_DNA"/>
</dbReference>
<dbReference type="Proteomes" id="UP001596364">
    <property type="component" value="Unassembled WGS sequence"/>
</dbReference>
<gene>
    <name evidence="3" type="ORF">ACFP85_14505</name>
</gene>
<feature type="transmembrane region" description="Helical" evidence="1">
    <location>
        <begin position="288"/>
        <end position="308"/>
    </location>
</feature>